<feature type="compositionally biased region" description="Basic and acidic residues" evidence="3">
    <location>
        <begin position="89"/>
        <end position="108"/>
    </location>
</feature>
<dbReference type="Proteomes" id="UP000326396">
    <property type="component" value="Linkage Group LG11"/>
</dbReference>
<dbReference type="Gene3D" id="3.30.70.330">
    <property type="match status" value="2"/>
</dbReference>
<name>A0A5N6PQ56_9ASTR</name>
<dbReference type="EMBL" id="SZYD01000003">
    <property type="protein sequence ID" value="KAD6795732.1"/>
    <property type="molecule type" value="Genomic_DNA"/>
</dbReference>
<feature type="domain" description="RRM" evidence="4">
    <location>
        <begin position="143"/>
        <end position="218"/>
    </location>
</feature>
<dbReference type="OrthoDB" id="1733780at2759"/>
<keyword evidence="1 2" id="KW-0694">RNA-binding</keyword>
<dbReference type="InterPro" id="IPR035979">
    <property type="entry name" value="RBD_domain_sf"/>
</dbReference>
<evidence type="ECO:0000313" key="6">
    <source>
        <dbReference type="Proteomes" id="UP000326396"/>
    </source>
</evidence>
<protein>
    <recommendedName>
        <fullName evidence="4">RRM domain-containing protein</fullName>
    </recommendedName>
</protein>
<organism evidence="5 6">
    <name type="scientific">Mikania micrantha</name>
    <name type="common">bitter vine</name>
    <dbReference type="NCBI Taxonomy" id="192012"/>
    <lineage>
        <taxon>Eukaryota</taxon>
        <taxon>Viridiplantae</taxon>
        <taxon>Streptophyta</taxon>
        <taxon>Embryophyta</taxon>
        <taxon>Tracheophyta</taxon>
        <taxon>Spermatophyta</taxon>
        <taxon>Magnoliopsida</taxon>
        <taxon>eudicotyledons</taxon>
        <taxon>Gunneridae</taxon>
        <taxon>Pentapetalae</taxon>
        <taxon>asterids</taxon>
        <taxon>campanulids</taxon>
        <taxon>Asterales</taxon>
        <taxon>Asteraceae</taxon>
        <taxon>Asteroideae</taxon>
        <taxon>Heliantheae alliance</taxon>
        <taxon>Eupatorieae</taxon>
        <taxon>Mikania</taxon>
    </lineage>
</organism>
<keyword evidence="6" id="KW-1185">Reference proteome</keyword>
<proteinExistence type="predicted"/>
<reference evidence="5 6" key="1">
    <citation type="submission" date="2019-05" db="EMBL/GenBank/DDBJ databases">
        <title>Mikania micrantha, genome provides insights into the molecular mechanism of rapid growth.</title>
        <authorList>
            <person name="Liu B."/>
        </authorList>
    </citation>
    <scope>NUCLEOTIDE SEQUENCE [LARGE SCALE GENOMIC DNA]</scope>
    <source>
        <strain evidence="5">NLD-2019</strain>
        <tissue evidence="5">Leaf</tissue>
    </source>
</reference>
<evidence type="ECO:0000256" key="2">
    <source>
        <dbReference type="PROSITE-ProRule" id="PRU00176"/>
    </source>
</evidence>
<feature type="domain" description="RRM" evidence="4">
    <location>
        <begin position="242"/>
        <end position="323"/>
    </location>
</feature>
<dbReference type="InterPro" id="IPR012677">
    <property type="entry name" value="Nucleotide-bd_a/b_plait_sf"/>
</dbReference>
<sequence>MAESSSQVDSDPAAVPPSSNPIKNGKRGAEEVVEHQVVGNKKYKTMEETNSGMETVENIAESSQAEVSPAINLAATTQDDEQRASISNEYKEEDKDDRFKEDHQHVETPNRSALKVNNDLLLDHRTRLDERDEHHPTLDSGSKTLFLGNLSFSIEEDDVRDFFKNVGEIAEIRFAIKDDRFKGYGYIEFTTAEAAQEALKLNREVLLGRRVSLDFARRQRGAYTPGNSMDKPNQRGYNAQVKTVYVRGFESGDGYDNIWSTLEKHFGKCGEISRLCIPKDNVSGVPKGVAFIDFADSNGFGQALELDGSVVGGCRLTVEVAKRPKPIVKTVGLVVAGVEKMAMVAARVWKVAMVVDQTQKVGRIAGGIEKVAMVVVGTEEAGLTMVGLAVAVWVVVVVDLVVMDIAAVATVDVRTVFQVAGFYHHQTSSKGLVIDDRNKKCYVIRMAWLISNQRTLSWEAALGILKYIKEVADNSYVTK</sequence>
<dbReference type="GO" id="GO:0008143">
    <property type="term" value="F:poly(A) binding"/>
    <property type="evidence" value="ECO:0007669"/>
    <property type="project" value="TreeGrafter"/>
</dbReference>
<dbReference type="PROSITE" id="PS50102">
    <property type="entry name" value="RRM"/>
    <property type="match status" value="2"/>
</dbReference>
<evidence type="ECO:0000256" key="3">
    <source>
        <dbReference type="SAM" id="MobiDB-lite"/>
    </source>
</evidence>
<gene>
    <name evidence="5" type="ORF">E3N88_06628</name>
</gene>
<dbReference type="Pfam" id="PF00076">
    <property type="entry name" value="RRM_1"/>
    <property type="match status" value="2"/>
</dbReference>
<evidence type="ECO:0000313" key="5">
    <source>
        <dbReference type="EMBL" id="KAD6795732.1"/>
    </source>
</evidence>
<dbReference type="SMART" id="SM00360">
    <property type="entry name" value="RRM"/>
    <property type="match status" value="2"/>
</dbReference>
<evidence type="ECO:0000259" key="4">
    <source>
        <dbReference type="PROSITE" id="PS50102"/>
    </source>
</evidence>
<comment type="caution">
    <text evidence="5">The sequence shown here is derived from an EMBL/GenBank/DDBJ whole genome shotgun (WGS) entry which is preliminary data.</text>
</comment>
<dbReference type="PANTHER" id="PTHR23236">
    <property type="entry name" value="EUKARYOTIC TRANSLATION INITIATION FACTOR 4B/4H"/>
    <property type="match status" value="1"/>
</dbReference>
<dbReference type="InterPro" id="IPR000504">
    <property type="entry name" value="RRM_dom"/>
</dbReference>
<accession>A0A5N6PQ56</accession>
<feature type="region of interest" description="Disordered" evidence="3">
    <location>
        <begin position="1"/>
        <end position="109"/>
    </location>
</feature>
<dbReference type="SUPFAM" id="SSF54928">
    <property type="entry name" value="RNA-binding domain, RBD"/>
    <property type="match status" value="2"/>
</dbReference>
<dbReference type="AlphaFoldDB" id="A0A5N6PQ56"/>
<dbReference type="PANTHER" id="PTHR23236:SF74">
    <property type="entry name" value="NUCLEOTIDE-BINDING ALPHA-BETA PLAIT DOMAIN-CONTAINING PROTEIN-RELATED"/>
    <property type="match status" value="1"/>
</dbReference>
<evidence type="ECO:0000256" key="1">
    <source>
        <dbReference type="ARBA" id="ARBA00022884"/>
    </source>
</evidence>